<keyword evidence="1" id="KW-0732">Signal</keyword>
<dbReference type="Proteomes" id="UP001642540">
    <property type="component" value="Unassembled WGS sequence"/>
</dbReference>
<accession>A0ABP1RD99</accession>
<evidence type="ECO:0000313" key="2">
    <source>
        <dbReference type="EMBL" id="CAL8126061.1"/>
    </source>
</evidence>
<sequence>MRALVSIMILACIAISITAIPSEEKFLESQKRDKRGGWGYEPSYSVVAPGQHLTVVAPQKTIATTSVIHAPVSATTTIVRQPATVVVPQPQTESFVWQSSPDATYYLHQRHSPRYSYYYYPSNYYPTNYYPSSYYPSNYYSNYYYPTTSGLGQTQYLTSPNYVYSGWKK</sequence>
<name>A0ABP1RD99_9HEXA</name>
<keyword evidence="3" id="KW-1185">Reference proteome</keyword>
<organism evidence="2 3">
    <name type="scientific">Orchesella dallaii</name>
    <dbReference type="NCBI Taxonomy" id="48710"/>
    <lineage>
        <taxon>Eukaryota</taxon>
        <taxon>Metazoa</taxon>
        <taxon>Ecdysozoa</taxon>
        <taxon>Arthropoda</taxon>
        <taxon>Hexapoda</taxon>
        <taxon>Collembola</taxon>
        <taxon>Entomobryomorpha</taxon>
        <taxon>Entomobryoidea</taxon>
        <taxon>Orchesellidae</taxon>
        <taxon>Orchesellinae</taxon>
        <taxon>Orchesella</taxon>
    </lineage>
</organism>
<comment type="caution">
    <text evidence="2">The sequence shown here is derived from an EMBL/GenBank/DDBJ whole genome shotgun (WGS) entry which is preliminary data.</text>
</comment>
<feature type="chain" id="PRO_5045516225" evidence="1">
    <location>
        <begin position="20"/>
        <end position="169"/>
    </location>
</feature>
<proteinExistence type="predicted"/>
<dbReference type="EMBL" id="CAXLJM020000070">
    <property type="protein sequence ID" value="CAL8126061.1"/>
    <property type="molecule type" value="Genomic_DNA"/>
</dbReference>
<protein>
    <submittedName>
        <fullName evidence="2">Uncharacterized protein</fullName>
    </submittedName>
</protein>
<reference evidence="2 3" key="1">
    <citation type="submission" date="2024-08" db="EMBL/GenBank/DDBJ databases">
        <authorList>
            <person name="Cucini C."/>
            <person name="Frati F."/>
        </authorList>
    </citation>
    <scope>NUCLEOTIDE SEQUENCE [LARGE SCALE GENOMIC DNA]</scope>
</reference>
<feature type="signal peptide" evidence="1">
    <location>
        <begin position="1"/>
        <end position="19"/>
    </location>
</feature>
<gene>
    <name evidence="2" type="ORF">ODALV1_LOCUS21247</name>
</gene>
<evidence type="ECO:0000256" key="1">
    <source>
        <dbReference type="SAM" id="SignalP"/>
    </source>
</evidence>
<evidence type="ECO:0000313" key="3">
    <source>
        <dbReference type="Proteomes" id="UP001642540"/>
    </source>
</evidence>